<comment type="caution">
    <text evidence="1">The sequence shown here is derived from an EMBL/GenBank/DDBJ whole genome shotgun (WGS) entry which is preliminary data.</text>
</comment>
<dbReference type="InterPro" id="IPR011990">
    <property type="entry name" value="TPR-like_helical_dom_sf"/>
</dbReference>
<reference evidence="1 2" key="1">
    <citation type="submission" date="2022-08" db="EMBL/GenBank/DDBJ databases">
        <title>Paenibacillus endoradicis sp. nov., Paenibacillus radicibacter sp. nov and Paenibacillus pararadicis sp. nov., three cold-adapted plant growth-promoting bacteria isolated from root of Larix gmelinii in Great Khingan.</title>
        <authorList>
            <person name="Xue H."/>
        </authorList>
    </citation>
    <scope>NUCLEOTIDE SEQUENCE [LARGE SCALE GENOMIC DNA]</scope>
    <source>
        <strain evidence="1 2">N5-1-1-5</strain>
    </source>
</reference>
<dbReference type="Proteomes" id="UP001300012">
    <property type="component" value="Unassembled WGS sequence"/>
</dbReference>
<evidence type="ECO:0000313" key="1">
    <source>
        <dbReference type="EMBL" id="MCR8633909.1"/>
    </source>
</evidence>
<dbReference type="Gene3D" id="1.25.40.10">
    <property type="entry name" value="Tetratricopeptide repeat domain"/>
    <property type="match status" value="1"/>
</dbReference>
<gene>
    <name evidence="1" type="ORF">NV381_22230</name>
</gene>
<evidence type="ECO:0000313" key="2">
    <source>
        <dbReference type="Proteomes" id="UP001300012"/>
    </source>
</evidence>
<organism evidence="1 2">
    <name type="scientific">Paenibacillus radicis</name>
    <name type="common">ex Xue et al. 2023</name>
    <dbReference type="NCBI Taxonomy" id="2972489"/>
    <lineage>
        <taxon>Bacteria</taxon>
        <taxon>Bacillati</taxon>
        <taxon>Bacillota</taxon>
        <taxon>Bacilli</taxon>
        <taxon>Bacillales</taxon>
        <taxon>Paenibacillaceae</taxon>
        <taxon>Paenibacillus</taxon>
    </lineage>
</organism>
<proteinExistence type="predicted"/>
<protein>
    <recommendedName>
        <fullName evidence="3">Tetratricopeptide repeat protein</fullName>
    </recommendedName>
</protein>
<accession>A0ABT1YL60</accession>
<name>A0ABT1YL60_9BACL</name>
<keyword evidence="2" id="KW-1185">Reference proteome</keyword>
<evidence type="ECO:0008006" key="3">
    <source>
        <dbReference type="Google" id="ProtNLM"/>
    </source>
</evidence>
<dbReference type="RefSeq" id="WP_258215480.1">
    <property type="nucleotide sequence ID" value="NZ_JANQBD010000017.1"/>
</dbReference>
<dbReference type="EMBL" id="JANQBD010000017">
    <property type="protein sequence ID" value="MCR8633909.1"/>
    <property type="molecule type" value="Genomic_DNA"/>
</dbReference>
<sequence>MGLGWKLIEEGRFQEAFDELVGKFEQTNNKIHLGNAVTAAFLLKRYETALKYSLIIEDLDEYKGDTNFIKAGIACWLMKRYSEAVEYWKQGLAPKLYTSNIVNVPALLLYAGVYLEDKKLEKLAIRYLKKRKYPIAPFLLGQISSQDLFDSISTQSIMAIRERCKYEFWIAVKCLKDGNEEGYVKHLEKCRDYQGRYLEFEYFLAVCELEGLGVN</sequence>